<name>L8GBV9_PSED2</name>
<dbReference type="VEuPathDB" id="FungiDB:GMDG_04026"/>
<keyword evidence="2" id="KW-1133">Transmembrane helix</keyword>
<feature type="region of interest" description="Disordered" evidence="1">
    <location>
        <begin position="470"/>
        <end position="526"/>
    </location>
</feature>
<feature type="transmembrane region" description="Helical" evidence="2">
    <location>
        <begin position="109"/>
        <end position="133"/>
    </location>
</feature>
<feature type="compositionally biased region" description="Low complexity" evidence="1">
    <location>
        <begin position="29"/>
        <end position="65"/>
    </location>
</feature>
<feature type="compositionally biased region" description="Polar residues" evidence="1">
    <location>
        <begin position="147"/>
        <end position="156"/>
    </location>
</feature>
<feature type="compositionally biased region" description="Polar residues" evidence="1">
    <location>
        <begin position="491"/>
        <end position="503"/>
    </location>
</feature>
<feature type="compositionally biased region" description="Low complexity" evidence="1">
    <location>
        <begin position="430"/>
        <end position="443"/>
    </location>
</feature>
<dbReference type="InParanoid" id="L8GBV9"/>
<keyword evidence="2" id="KW-0472">Membrane</keyword>
<feature type="compositionally biased region" description="Basic residues" evidence="1">
    <location>
        <begin position="382"/>
        <end position="398"/>
    </location>
</feature>
<keyword evidence="4" id="KW-1185">Reference proteome</keyword>
<keyword evidence="2" id="KW-0812">Transmembrane</keyword>
<dbReference type="HOGENOM" id="CLU_026109_0_0_1"/>
<feature type="region of interest" description="Disordered" evidence="1">
    <location>
        <begin position="136"/>
        <end position="183"/>
    </location>
</feature>
<dbReference type="EMBL" id="GL573238">
    <property type="protein sequence ID" value="ELR09531.1"/>
    <property type="molecule type" value="Genomic_DNA"/>
</dbReference>
<sequence>MCGGKANALPNTHAVLRATIIVDTVASTTAATTSSSSSKPASTSSATADSSTTSTTADSTTLVSSMTSQTTSDYPSTSESAVASPTAPASAQDSSASRVAGTQLSSPQLAGIVVASVGAAVLAIVAIVVAACLRRRRRRSRERDSDTNSLPFQNDPSKGEKYYQNGLGNGPAGPPGLKKTPPPRFPLDYGDPGITLPTDQIGMAVSPEVKQYILPTNGLPEKPKLRLYVPPESVAKDIPQPMPRKQNDYYDQGLPSRDSAMTQFEEDSTPYTRFSYEEDNTIYYGLRNGDIKSSLPITTAATLQRAGSSGNGLRPQEIRKPGLSFSKRLQPGTATSSAYSGRSSPRESAANYQHSRQSPYDAYTPIRARNHTGACPPTTKIPRQRQTQRRPLPRRRVARLLPQDPQLSPTFAYPPPKQPNFQRLQNPRTSAGSEMSAESSSSSLLEKRRVKEQADALVLEGVGGRVAGSGKNGWRVVPESGGNGGSDAGWRTQQNGNQRSFMNLQGERGQVPMSPSPWELTPKKMGDDLFLTVR</sequence>
<feature type="region of interest" description="Disordered" evidence="1">
    <location>
        <begin position="29"/>
        <end position="94"/>
    </location>
</feature>
<reference evidence="4" key="1">
    <citation type="submission" date="2010-09" db="EMBL/GenBank/DDBJ databases">
        <title>The genome sequence of Geomyces destructans 20631-21.</title>
        <authorList>
            <consortium name="The Broad Institute Genome Sequencing Platform"/>
            <person name="Cuomo C.A."/>
            <person name="Blehert D.S."/>
            <person name="Lorch J.M."/>
            <person name="Young S.K."/>
            <person name="Zeng Q."/>
            <person name="Gargeya S."/>
            <person name="Fitzgerald M."/>
            <person name="Haas B."/>
            <person name="Abouelleil A."/>
            <person name="Alvarado L."/>
            <person name="Arachchi H.M."/>
            <person name="Berlin A."/>
            <person name="Brown A."/>
            <person name="Chapman S.B."/>
            <person name="Chen Z."/>
            <person name="Dunbar C."/>
            <person name="Freedman E."/>
            <person name="Gearin G."/>
            <person name="Gellesch M."/>
            <person name="Goldberg J."/>
            <person name="Griggs A."/>
            <person name="Gujja S."/>
            <person name="Heiman D."/>
            <person name="Howarth C."/>
            <person name="Larson L."/>
            <person name="Lui A."/>
            <person name="MacDonald P.J.P."/>
            <person name="Montmayeur A."/>
            <person name="Murphy C."/>
            <person name="Neiman D."/>
            <person name="Pearson M."/>
            <person name="Priest M."/>
            <person name="Roberts A."/>
            <person name="Saif S."/>
            <person name="Shea T."/>
            <person name="Shenoy N."/>
            <person name="Sisk P."/>
            <person name="Stolte C."/>
            <person name="Sykes S."/>
            <person name="Wortman J."/>
            <person name="Nusbaum C."/>
            <person name="Birren B."/>
        </authorList>
    </citation>
    <scope>NUCLEOTIDE SEQUENCE [LARGE SCALE GENOMIC DNA]</scope>
    <source>
        <strain evidence="4">ATCC MYA-4855 / 20631-21</strain>
    </source>
</reference>
<feature type="region of interest" description="Disordered" evidence="1">
    <location>
        <begin position="303"/>
        <end position="445"/>
    </location>
</feature>
<feature type="compositionally biased region" description="Low complexity" evidence="1">
    <location>
        <begin position="75"/>
        <end position="91"/>
    </location>
</feature>
<dbReference type="AlphaFoldDB" id="L8GBV9"/>
<evidence type="ECO:0000256" key="1">
    <source>
        <dbReference type="SAM" id="MobiDB-lite"/>
    </source>
</evidence>
<gene>
    <name evidence="3" type="ORF">GMDG_04026</name>
</gene>
<proteinExistence type="predicted"/>
<accession>L8GBV9</accession>
<organism evidence="3 4">
    <name type="scientific">Pseudogymnoascus destructans (strain ATCC MYA-4855 / 20631-21)</name>
    <name type="common">Bat white-nose syndrome fungus</name>
    <name type="synonym">Geomyces destructans</name>
    <dbReference type="NCBI Taxonomy" id="658429"/>
    <lineage>
        <taxon>Eukaryota</taxon>
        <taxon>Fungi</taxon>
        <taxon>Dikarya</taxon>
        <taxon>Ascomycota</taxon>
        <taxon>Pezizomycotina</taxon>
        <taxon>Leotiomycetes</taxon>
        <taxon>Thelebolales</taxon>
        <taxon>Thelebolaceae</taxon>
        <taxon>Pseudogymnoascus</taxon>
    </lineage>
</organism>
<dbReference type="Proteomes" id="UP000011064">
    <property type="component" value="Unassembled WGS sequence"/>
</dbReference>
<feature type="compositionally biased region" description="Polar residues" evidence="1">
    <location>
        <begin position="332"/>
        <end position="343"/>
    </location>
</feature>
<evidence type="ECO:0000313" key="3">
    <source>
        <dbReference type="EMBL" id="ELR09531.1"/>
    </source>
</evidence>
<dbReference type="OrthoDB" id="3946741at2759"/>
<protein>
    <submittedName>
        <fullName evidence="3">Uncharacterized protein</fullName>
    </submittedName>
</protein>
<feature type="compositionally biased region" description="Polar residues" evidence="1">
    <location>
        <begin position="419"/>
        <end position="429"/>
    </location>
</feature>
<dbReference type="STRING" id="658429.L8GBV9"/>
<evidence type="ECO:0000256" key="2">
    <source>
        <dbReference type="SAM" id="Phobius"/>
    </source>
</evidence>
<evidence type="ECO:0000313" key="4">
    <source>
        <dbReference type="Proteomes" id="UP000011064"/>
    </source>
</evidence>